<evidence type="ECO:0000256" key="22">
    <source>
        <dbReference type="ARBA" id="ARBA00093257"/>
    </source>
</evidence>
<evidence type="ECO:0000256" key="18">
    <source>
        <dbReference type="ARBA" id="ARBA00029663"/>
    </source>
</evidence>
<evidence type="ECO:0000256" key="7">
    <source>
        <dbReference type="ARBA" id="ARBA00022676"/>
    </source>
</evidence>
<dbReference type="GO" id="GO:0008455">
    <property type="term" value="F:alpha-1,6-mannosylglycoprotein 2-beta-N-acetylglucosaminyltransferase activity"/>
    <property type="evidence" value="ECO:0007669"/>
    <property type="project" value="UniProtKB-EC"/>
</dbReference>
<evidence type="ECO:0000256" key="16">
    <source>
        <dbReference type="ARBA" id="ARBA00023180"/>
    </source>
</evidence>
<feature type="binding site" evidence="23">
    <location>
        <begin position="272"/>
        <end position="276"/>
    </location>
    <ligand>
        <name>substrate</name>
    </ligand>
</feature>
<comment type="subcellular location">
    <subcellularLocation>
        <location evidence="2">Golgi apparatus membrane</location>
        <topology evidence="2">Single-pass type II membrane protein</topology>
    </subcellularLocation>
</comment>
<dbReference type="Proteomes" id="UP000092445">
    <property type="component" value="Unassembled WGS sequence"/>
</dbReference>
<evidence type="ECO:0000256" key="11">
    <source>
        <dbReference type="ARBA" id="ARBA00022968"/>
    </source>
</evidence>
<keyword evidence="9" id="KW-0812">Transmembrane</keyword>
<dbReference type="AlphaFoldDB" id="A0A1B0AGZ3"/>
<keyword evidence="7" id="KW-0328">Glycosyltransferase</keyword>
<keyword evidence="27" id="KW-1185">Reference proteome</keyword>
<keyword evidence="10 24" id="KW-0479">Metal-binding</keyword>
<keyword evidence="11" id="KW-0735">Signal-anchor</keyword>
<evidence type="ECO:0000256" key="20">
    <source>
        <dbReference type="ARBA" id="ARBA00032552"/>
    </source>
</evidence>
<dbReference type="Gene3D" id="3.90.550.10">
    <property type="entry name" value="Spore Coat Polysaccharide Biosynthesis Protein SpsA, Chain A"/>
    <property type="match status" value="1"/>
</dbReference>
<comment type="catalytic activity">
    <reaction evidence="22">
        <text>an N(4)-{beta-D-GlcNAc-(1-&gt;2)-alpha-D-Man-(1-&gt;3)-[alpha-D-Man-(1-&gt;6)]-beta-D-Man-(1-&gt;4)-beta-D-GlcNAc-(1-&gt;4)-beta-D-GlcNAc}-L-asparaginyl-[protein] + UDP-N-acetyl-alpha-D-glucosamine = N(4)-{beta-D-GlcNAc-(1-&gt;2)-alpha-D-Man-(1-&gt;3)-[beta-D-GlcNAc-(1-&gt;2)-alpha-D-Man-(1-&gt;6)]-beta-D-Man-(1-&gt;4)-beta-D-GlcNAc-(1-&gt;4)-beta-D-GlcNAc}-L-asparaginyl-[protein] + UDP + H(+)</text>
        <dbReference type="Rhea" id="RHEA:12941"/>
        <dbReference type="Rhea" id="RHEA-COMP:13526"/>
        <dbReference type="Rhea" id="RHEA-COMP:14369"/>
        <dbReference type="ChEBI" id="CHEBI:15378"/>
        <dbReference type="ChEBI" id="CHEBI:57705"/>
        <dbReference type="ChEBI" id="CHEBI:58223"/>
        <dbReference type="ChEBI" id="CHEBI:60615"/>
        <dbReference type="ChEBI" id="CHEBI:60651"/>
        <dbReference type="EC" id="2.4.1.143"/>
    </reaction>
</comment>
<comment type="cofactor">
    <cofactor evidence="1 24">
        <name>Mn(2+)</name>
        <dbReference type="ChEBI" id="CHEBI:29035"/>
    </cofactor>
</comment>
<evidence type="ECO:0000256" key="9">
    <source>
        <dbReference type="ARBA" id="ARBA00022692"/>
    </source>
</evidence>
<dbReference type="GO" id="GO:0046872">
    <property type="term" value="F:metal ion binding"/>
    <property type="evidence" value="ECO:0007669"/>
    <property type="project" value="UniProtKB-KW"/>
</dbReference>
<keyword evidence="14" id="KW-0472">Membrane</keyword>
<feature type="disulfide bond" evidence="25">
    <location>
        <begin position="326"/>
        <end position="329"/>
    </location>
</feature>
<evidence type="ECO:0000256" key="8">
    <source>
        <dbReference type="ARBA" id="ARBA00022679"/>
    </source>
</evidence>
<evidence type="ECO:0000256" key="24">
    <source>
        <dbReference type="PIRSR" id="PIRSR607754-2"/>
    </source>
</evidence>
<evidence type="ECO:0000256" key="23">
    <source>
        <dbReference type="PIRSR" id="PIRSR607754-1"/>
    </source>
</evidence>
<proteinExistence type="inferred from homology"/>
<dbReference type="VEuPathDB" id="VectorBase:GPAI045394"/>
<evidence type="ECO:0000256" key="10">
    <source>
        <dbReference type="ARBA" id="ARBA00022723"/>
    </source>
</evidence>
<name>A0A1B0AGZ3_GLOPL</name>
<dbReference type="EnsemblMetazoa" id="GPAI045394-RA">
    <property type="protein sequence ID" value="GPAI045394-PA"/>
    <property type="gene ID" value="GPAI045394"/>
</dbReference>
<accession>A0A1B0AGZ3</accession>
<sequence>MISGVLRTGDVCWEELSLSSLLPSEPTFRFKAATRSTAGRSVSKIKNEALLSIRVKASWRSKTEKEATSGLHLRTIRNQCSGYQGVGVTAVFRVGSFLIGNCDSDDKINVIGVVLMQSMSVTTQGYHVDIPAMRSFITQKQNSRQIDRCNNKQGSQILPSRQIHKIELAYPIVETIYSTMRAVALPGPDFLTTKFRNDPRINHQIAKYNHLELVLNEDLFGPLDNDSVVIVVQIFYPYPIHTHPECQQNTEKKDNCNRAQYRYHDKRTNRAQMKNHWWWKANYIFDQLEIARYYSGLVLFLEEDNYVTKDFLYVLEMMYQRTDDLCPQCNIYTLGRHGQLTMSPEYDSEEYAEVEVMPWNVENNMAFAFNRTTWNNIRKCGKYFCSHADYNYDQSFDSTHMGPCKQYKLLPKVQNALRIADKSSDMFPSDLKLTGAWLNYSRRSYTLKGGWDTDADNELCMSMISPARRISPKRAKKSFIRHTTKQRKNNH</sequence>
<evidence type="ECO:0000256" key="19">
    <source>
        <dbReference type="ARBA" id="ARBA00031203"/>
    </source>
</evidence>
<keyword evidence="15 25" id="KW-1015">Disulfide bond</keyword>
<dbReference type="EC" id="2.4.1.143" evidence="5"/>
<keyword evidence="13" id="KW-0333">Golgi apparatus</keyword>
<reference evidence="27" key="1">
    <citation type="submission" date="2014-03" db="EMBL/GenBank/DDBJ databases">
        <authorList>
            <person name="Aksoy S."/>
            <person name="Warren W."/>
            <person name="Wilson R.K."/>
        </authorList>
    </citation>
    <scope>NUCLEOTIDE SEQUENCE [LARGE SCALE GENOMIC DNA]</scope>
    <source>
        <strain evidence="27">IAEA</strain>
    </source>
</reference>
<dbReference type="InterPro" id="IPR029044">
    <property type="entry name" value="Nucleotide-diphossugar_trans"/>
</dbReference>
<evidence type="ECO:0000256" key="12">
    <source>
        <dbReference type="ARBA" id="ARBA00022989"/>
    </source>
</evidence>
<feature type="disulfide bond" evidence="25">
    <location>
        <begin position="246"/>
        <end position="256"/>
    </location>
</feature>
<evidence type="ECO:0000256" key="4">
    <source>
        <dbReference type="ARBA" id="ARBA00011011"/>
    </source>
</evidence>
<evidence type="ECO:0000256" key="2">
    <source>
        <dbReference type="ARBA" id="ARBA00004323"/>
    </source>
</evidence>
<dbReference type="GO" id="GO:0009312">
    <property type="term" value="P:oligosaccharide biosynthetic process"/>
    <property type="evidence" value="ECO:0007669"/>
    <property type="project" value="InterPro"/>
</dbReference>
<evidence type="ECO:0000256" key="21">
    <source>
        <dbReference type="ARBA" id="ARBA00032915"/>
    </source>
</evidence>
<dbReference type="InterPro" id="IPR007754">
    <property type="entry name" value="GlcNAc_II"/>
</dbReference>
<dbReference type="PANTHER" id="PTHR12871">
    <property type="entry name" value="BETA-1,2-N-ACETYLGLUCOSAMINYLTRANSFERASE II"/>
    <property type="match status" value="1"/>
</dbReference>
<keyword evidence="17 24" id="KW-0464">Manganese</keyword>
<comment type="pathway">
    <text evidence="3">Protein modification; protein glycosylation.</text>
</comment>
<evidence type="ECO:0000313" key="27">
    <source>
        <dbReference type="Proteomes" id="UP000092445"/>
    </source>
</evidence>
<keyword evidence="8" id="KW-0808">Transferase</keyword>
<evidence type="ECO:0000256" key="5">
    <source>
        <dbReference type="ARBA" id="ARBA00012613"/>
    </source>
</evidence>
<keyword evidence="12" id="KW-1133">Transmembrane helix</keyword>
<dbReference type="GO" id="GO:0005795">
    <property type="term" value="C:Golgi stack"/>
    <property type="evidence" value="ECO:0007669"/>
    <property type="project" value="InterPro"/>
</dbReference>
<evidence type="ECO:0000256" key="17">
    <source>
        <dbReference type="ARBA" id="ARBA00023211"/>
    </source>
</evidence>
<evidence type="ECO:0000256" key="14">
    <source>
        <dbReference type="ARBA" id="ARBA00023136"/>
    </source>
</evidence>
<reference evidence="26" key="2">
    <citation type="submission" date="2020-05" db="UniProtKB">
        <authorList>
            <consortium name="EnsemblMetazoa"/>
        </authorList>
    </citation>
    <scope>IDENTIFICATION</scope>
    <source>
        <strain evidence="26">IAEA</strain>
    </source>
</reference>
<dbReference type="PANTHER" id="PTHR12871:SF0">
    <property type="entry name" value="ALPHA-1,6-MANNOSYL-GLYCOPROTEIN 2-BETA-N-ACETYLGLUCOSAMINYLTRANSFERASE"/>
    <property type="match status" value="1"/>
</dbReference>
<keyword evidence="16" id="KW-0325">Glycoprotein</keyword>
<dbReference type="GO" id="GO:0006487">
    <property type="term" value="P:protein N-linked glycosylation"/>
    <property type="evidence" value="ECO:0007669"/>
    <property type="project" value="TreeGrafter"/>
</dbReference>
<protein>
    <recommendedName>
        <fullName evidence="6">Alpha-1,6-mannosyl-glycoprotein 2-beta-N-acetylglucosaminyltransferase</fullName>
        <ecNumber evidence="5">2.4.1.143</ecNumber>
    </recommendedName>
    <alternativeName>
        <fullName evidence="21">Beta-1,2-N-acetylglucosaminyltransferase II</fullName>
    </alternativeName>
    <alternativeName>
        <fullName evidence="20">GlcNAc-T II</fullName>
    </alternativeName>
    <alternativeName>
        <fullName evidence="19">Mannoside acetylglucosaminyltransferase 2</fullName>
    </alternativeName>
    <alternativeName>
        <fullName evidence="18">N-glycosyl-oligosaccharide-glycoprotein N-acetylglucosaminyltransferase II</fullName>
    </alternativeName>
</protein>
<evidence type="ECO:0000256" key="13">
    <source>
        <dbReference type="ARBA" id="ARBA00023034"/>
    </source>
</evidence>
<dbReference type="STRING" id="7398.A0A1B0AGZ3"/>
<evidence type="ECO:0000256" key="1">
    <source>
        <dbReference type="ARBA" id="ARBA00001936"/>
    </source>
</evidence>
<evidence type="ECO:0000313" key="26">
    <source>
        <dbReference type="EnsemblMetazoa" id="GPAI045394-PA"/>
    </source>
</evidence>
<evidence type="ECO:0000256" key="3">
    <source>
        <dbReference type="ARBA" id="ARBA00004922"/>
    </source>
</evidence>
<dbReference type="UniPathway" id="UPA00378"/>
<dbReference type="Pfam" id="PF05060">
    <property type="entry name" value="MGAT2"/>
    <property type="match status" value="1"/>
</dbReference>
<comment type="similarity">
    <text evidence="4">Belongs to the glycosyltransferase 16 (GT16) protein family.</text>
</comment>
<evidence type="ECO:0000256" key="6">
    <source>
        <dbReference type="ARBA" id="ARBA00014817"/>
    </source>
</evidence>
<feature type="binding site" evidence="24">
    <location>
        <position position="304"/>
    </location>
    <ligand>
        <name>Mn(2+)</name>
        <dbReference type="ChEBI" id="CHEBI:29035"/>
    </ligand>
</feature>
<organism evidence="26 27">
    <name type="scientific">Glossina pallidipes</name>
    <name type="common">Tsetse fly</name>
    <dbReference type="NCBI Taxonomy" id="7398"/>
    <lineage>
        <taxon>Eukaryota</taxon>
        <taxon>Metazoa</taxon>
        <taxon>Ecdysozoa</taxon>
        <taxon>Arthropoda</taxon>
        <taxon>Hexapoda</taxon>
        <taxon>Insecta</taxon>
        <taxon>Pterygota</taxon>
        <taxon>Neoptera</taxon>
        <taxon>Endopterygota</taxon>
        <taxon>Diptera</taxon>
        <taxon>Brachycera</taxon>
        <taxon>Muscomorpha</taxon>
        <taxon>Hippoboscoidea</taxon>
        <taxon>Glossinidae</taxon>
        <taxon>Glossina</taxon>
    </lineage>
</organism>
<dbReference type="GO" id="GO:0000139">
    <property type="term" value="C:Golgi membrane"/>
    <property type="evidence" value="ECO:0007669"/>
    <property type="project" value="UniProtKB-SubCell"/>
</dbReference>
<evidence type="ECO:0000256" key="15">
    <source>
        <dbReference type="ARBA" id="ARBA00023157"/>
    </source>
</evidence>
<evidence type="ECO:0000256" key="25">
    <source>
        <dbReference type="PIRSR" id="PIRSR607754-3"/>
    </source>
</evidence>